<proteinExistence type="predicted"/>
<organism evidence="1 2">
    <name type="scientific">Pestalotiopsis fici (strain W106-1 / CGMCC3.15140)</name>
    <dbReference type="NCBI Taxonomy" id="1229662"/>
    <lineage>
        <taxon>Eukaryota</taxon>
        <taxon>Fungi</taxon>
        <taxon>Dikarya</taxon>
        <taxon>Ascomycota</taxon>
        <taxon>Pezizomycotina</taxon>
        <taxon>Sordariomycetes</taxon>
        <taxon>Xylariomycetidae</taxon>
        <taxon>Amphisphaeriales</taxon>
        <taxon>Sporocadaceae</taxon>
        <taxon>Pestalotiopsis</taxon>
    </lineage>
</organism>
<dbReference type="PANTHER" id="PTHR11695:SF294">
    <property type="entry name" value="RETICULON-4-INTERACTING PROTEIN 1, MITOCHONDRIAL"/>
    <property type="match status" value="1"/>
</dbReference>
<name>W3XEK7_PESFW</name>
<dbReference type="InParanoid" id="W3XEK7"/>
<dbReference type="RefSeq" id="XP_007829282.1">
    <property type="nucleotide sequence ID" value="XM_007831091.1"/>
</dbReference>
<evidence type="ECO:0008006" key="3">
    <source>
        <dbReference type="Google" id="ProtNLM"/>
    </source>
</evidence>
<dbReference type="Gene3D" id="3.40.50.720">
    <property type="entry name" value="NAD(P)-binding Rossmann-like Domain"/>
    <property type="match status" value="1"/>
</dbReference>
<dbReference type="InterPro" id="IPR050700">
    <property type="entry name" value="YIM1/Zinc_Alcohol_DH_Fams"/>
</dbReference>
<dbReference type="InterPro" id="IPR011032">
    <property type="entry name" value="GroES-like_sf"/>
</dbReference>
<keyword evidence="2" id="KW-1185">Reference proteome</keyword>
<dbReference type="EMBL" id="KI912110">
    <property type="protein sequence ID" value="ETS84485.1"/>
    <property type="molecule type" value="Genomic_DNA"/>
</dbReference>
<dbReference type="InterPro" id="IPR036291">
    <property type="entry name" value="NAD(P)-bd_dom_sf"/>
</dbReference>
<dbReference type="HOGENOM" id="CLU_1896942_0_0_1"/>
<protein>
    <recommendedName>
        <fullName evidence="3">Alcohol dehydrogenase-like C-terminal domain-containing protein</fullName>
    </recommendedName>
</protein>
<gene>
    <name evidence="1" type="ORF">PFICI_02510</name>
</gene>
<dbReference type="PANTHER" id="PTHR11695">
    <property type="entry name" value="ALCOHOL DEHYDROGENASE RELATED"/>
    <property type="match status" value="1"/>
</dbReference>
<reference evidence="2" key="1">
    <citation type="journal article" date="2015" name="BMC Genomics">
        <title>Genomic and transcriptomic analysis of the endophytic fungus Pestalotiopsis fici reveals its lifestyle and high potential for synthesis of natural products.</title>
        <authorList>
            <person name="Wang X."/>
            <person name="Zhang X."/>
            <person name="Liu L."/>
            <person name="Xiang M."/>
            <person name="Wang W."/>
            <person name="Sun X."/>
            <person name="Che Y."/>
            <person name="Guo L."/>
            <person name="Liu G."/>
            <person name="Guo L."/>
            <person name="Wang C."/>
            <person name="Yin W.B."/>
            <person name="Stadler M."/>
            <person name="Zhang X."/>
            <person name="Liu X."/>
        </authorList>
    </citation>
    <scope>NUCLEOTIDE SEQUENCE [LARGE SCALE GENOMIC DNA]</scope>
    <source>
        <strain evidence="2">W106-1 / CGMCC3.15140</strain>
    </source>
</reference>
<dbReference type="SUPFAM" id="SSF51735">
    <property type="entry name" value="NAD(P)-binding Rossmann-fold domains"/>
    <property type="match status" value="1"/>
</dbReference>
<dbReference type="Gene3D" id="3.90.180.10">
    <property type="entry name" value="Medium-chain alcohol dehydrogenases, catalytic domain"/>
    <property type="match status" value="1"/>
</dbReference>
<dbReference type="SUPFAM" id="SSF50129">
    <property type="entry name" value="GroES-like"/>
    <property type="match status" value="1"/>
</dbReference>
<dbReference type="KEGG" id="pfy:PFICI_02510"/>
<evidence type="ECO:0000313" key="2">
    <source>
        <dbReference type="Proteomes" id="UP000030651"/>
    </source>
</evidence>
<sequence length="134" mass="14353">MHAGRGCVVIEIKLLDVGPDGMVVNTDMPGDHVMGVTRAMDGSGTLTDRVHINLGSSAVVKKPPNMPWTEAASVPSAWLTAFTAIEKCASTVDTSRKHKIAILSGSSPTGIYAIQIAHKRGWWVMATCYARYRG</sequence>
<accession>W3XEK7</accession>
<evidence type="ECO:0000313" key="1">
    <source>
        <dbReference type="EMBL" id="ETS84485.1"/>
    </source>
</evidence>
<dbReference type="OrthoDB" id="3509362at2759"/>
<dbReference type="Proteomes" id="UP000030651">
    <property type="component" value="Unassembled WGS sequence"/>
</dbReference>
<dbReference type="GeneID" id="19267523"/>
<dbReference type="AlphaFoldDB" id="W3XEK7"/>